<keyword evidence="3" id="KW-1185">Reference proteome</keyword>
<comment type="caution">
    <text evidence="2">The sequence shown here is derived from an EMBL/GenBank/DDBJ whole genome shotgun (WGS) entry which is preliminary data.</text>
</comment>
<dbReference type="GO" id="GO:0003677">
    <property type="term" value="F:DNA binding"/>
    <property type="evidence" value="ECO:0007669"/>
    <property type="project" value="InterPro"/>
</dbReference>
<sequence length="137" mass="16189">MESLTNNPLMPVMPHFPASYQRGTQRIALPYLNRTVMISVDDITCLEGEGNYTFLYTRDRKKYLISKTLKEFERTLDGNVFLRVHKSHIVNLGYVRRGILGADRMLRMADGREVSVSRRRMKEIWDRLNEYYQNLLN</sequence>
<gene>
    <name evidence="2" type="ORF">F5984_04755</name>
</gene>
<dbReference type="Gene3D" id="2.40.50.1020">
    <property type="entry name" value="LytTr DNA-binding domain"/>
    <property type="match status" value="1"/>
</dbReference>
<evidence type="ECO:0000313" key="3">
    <source>
        <dbReference type="Proteomes" id="UP000488299"/>
    </source>
</evidence>
<protein>
    <submittedName>
        <fullName evidence="2">LytTR family transcriptional regulator</fullName>
    </submittedName>
</protein>
<proteinExistence type="predicted"/>
<dbReference type="AlphaFoldDB" id="A0A7J5U6D0"/>
<name>A0A7J5U6D0_9BACT</name>
<dbReference type="PANTHER" id="PTHR37299">
    <property type="entry name" value="TRANSCRIPTIONAL REGULATOR-RELATED"/>
    <property type="match status" value="1"/>
</dbReference>
<dbReference type="InterPro" id="IPR007492">
    <property type="entry name" value="LytTR_DNA-bd_dom"/>
</dbReference>
<reference evidence="2 3" key="1">
    <citation type="submission" date="2019-10" db="EMBL/GenBank/DDBJ databases">
        <title>Rudanella paleaurantiibacter sp. nov., isolated from sludge.</title>
        <authorList>
            <person name="Xu S.Q."/>
        </authorList>
    </citation>
    <scope>NUCLEOTIDE SEQUENCE [LARGE SCALE GENOMIC DNA]</scope>
    <source>
        <strain evidence="2 3">HX-22-17</strain>
    </source>
</reference>
<dbReference type="InterPro" id="IPR046947">
    <property type="entry name" value="LytR-like"/>
</dbReference>
<accession>A0A7J5U6D0</accession>
<evidence type="ECO:0000259" key="1">
    <source>
        <dbReference type="PROSITE" id="PS50930"/>
    </source>
</evidence>
<dbReference type="Proteomes" id="UP000488299">
    <property type="component" value="Unassembled WGS sequence"/>
</dbReference>
<dbReference type="EMBL" id="WELI01000001">
    <property type="protein sequence ID" value="KAB7733243.1"/>
    <property type="molecule type" value="Genomic_DNA"/>
</dbReference>
<feature type="domain" description="HTH LytTR-type" evidence="1">
    <location>
        <begin position="27"/>
        <end position="130"/>
    </location>
</feature>
<dbReference type="Pfam" id="PF04397">
    <property type="entry name" value="LytTR"/>
    <property type="match status" value="1"/>
</dbReference>
<dbReference type="SMART" id="SM00850">
    <property type="entry name" value="LytTR"/>
    <property type="match status" value="1"/>
</dbReference>
<dbReference type="GO" id="GO:0000156">
    <property type="term" value="F:phosphorelay response regulator activity"/>
    <property type="evidence" value="ECO:0007669"/>
    <property type="project" value="InterPro"/>
</dbReference>
<dbReference type="PROSITE" id="PS50930">
    <property type="entry name" value="HTH_LYTTR"/>
    <property type="match status" value="1"/>
</dbReference>
<evidence type="ECO:0000313" key="2">
    <source>
        <dbReference type="EMBL" id="KAB7733243.1"/>
    </source>
</evidence>
<organism evidence="2 3">
    <name type="scientific">Rudanella paleaurantiibacter</name>
    <dbReference type="NCBI Taxonomy" id="2614655"/>
    <lineage>
        <taxon>Bacteria</taxon>
        <taxon>Pseudomonadati</taxon>
        <taxon>Bacteroidota</taxon>
        <taxon>Cytophagia</taxon>
        <taxon>Cytophagales</taxon>
        <taxon>Cytophagaceae</taxon>
        <taxon>Rudanella</taxon>
    </lineage>
</organism>
<dbReference type="PANTHER" id="PTHR37299:SF1">
    <property type="entry name" value="STAGE 0 SPORULATION PROTEIN A HOMOLOG"/>
    <property type="match status" value="1"/>
</dbReference>
<dbReference type="RefSeq" id="WP_152123078.1">
    <property type="nucleotide sequence ID" value="NZ_WELI01000001.1"/>
</dbReference>